<evidence type="ECO:0000313" key="5">
    <source>
        <dbReference type="EMBL" id="MCX2524135.1"/>
    </source>
</evidence>
<dbReference type="Proteomes" id="UP001165678">
    <property type="component" value="Unassembled WGS sequence"/>
</dbReference>
<dbReference type="InterPro" id="IPR012337">
    <property type="entry name" value="RNaseH-like_sf"/>
</dbReference>
<sequence>MRWSTWKSRKRPDWPEYMSERARRVKHPLLRDFFSAAPLDPETPVGEVPMVALDLETTGLDATRHDIVSIGLVPFRLERIPMRESRYWVVSPRRKLSNKSVTFHHITHSEVAQAPDLSDVLDDVMGMLKGRLVVVHYRHIERPFLDLALRERLGEGAVFPVIDTMGLEARLHRRRRWVWLRRMAGRPPASIRLFESRQRYNLPIYQGHHALGDALATAELLQAQVAFHHSPDTPIRRLWS</sequence>
<dbReference type="PANTHER" id="PTHR30231:SF4">
    <property type="entry name" value="PROTEIN NEN2"/>
    <property type="match status" value="1"/>
</dbReference>
<dbReference type="SUPFAM" id="SSF53098">
    <property type="entry name" value="Ribonuclease H-like"/>
    <property type="match status" value="1"/>
</dbReference>
<dbReference type="SMART" id="SM00479">
    <property type="entry name" value="EXOIII"/>
    <property type="match status" value="1"/>
</dbReference>
<evidence type="ECO:0000259" key="4">
    <source>
        <dbReference type="SMART" id="SM00479"/>
    </source>
</evidence>
<dbReference type="GO" id="GO:0008408">
    <property type="term" value="F:3'-5' exonuclease activity"/>
    <property type="evidence" value="ECO:0007669"/>
    <property type="project" value="TreeGrafter"/>
</dbReference>
<dbReference type="NCBIfam" id="NF006602">
    <property type="entry name" value="PRK09146.1"/>
    <property type="match status" value="1"/>
</dbReference>
<evidence type="ECO:0000256" key="2">
    <source>
        <dbReference type="ARBA" id="ARBA00022801"/>
    </source>
</evidence>
<dbReference type="EMBL" id="JAPIVE010000002">
    <property type="protein sequence ID" value="MCX2524135.1"/>
    <property type="molecule type" value="Genomic_DNA"/>
</dbReference>
<dbReference type="AlphaFoldDB" id="A0AA42CXQ4"/>
<dbReference type="InterPro" id="IPR036397">
    <property type="entry name" value="RNaseH_sf"/>
</dbReference>
<evidence type="ECO:0000256" key="1">
    <source>
        <dbReference type="ARBA" id="ARBA00022722"/>
    </source>
</evidence>
<feature type="domain" description="Exonuclease" evidence="4">
    <location>
        <begin position="49"/>
        <end position="230"/>
    </location>
</feature>
<dbReference type="CDD" id="cd06127">
    <property type="entry name" value="DEDDh"/>
    <property type="match status" value="1"/>
</dbReference>
<dbReference type="RefSeq" id="WP_265896087.1">
    <property type="nucleotide sequence ID" value="NZ_JAMLJK010000001.1"/>
</dbReference>
<evidence type="ECO:0000313" key="6">
    <source>
        <dbReference type="Proteomes" id="UP001165678"/>
    </source>
</evidence>
<organism evidence="5 6">
    <name type="scientific">Larsenimonas rhizosphaerae</name>
    <dbReference type="NCBI Taxonomy" id="2944682"/>
    <lineage>
        <taxon>Bacteria</taxon>
        <taxon>Pseudomonadati</taxon>
        <taxon>Pseudomonadota</taxon>
        <taxon>Gammaproteobacteria</taxon>
        <taxon>Oceanospirillales</taxon>
        <taxon>Halomonadaceae</taxon>
        <taxon>Larsenimonas</taxon>
    </lineage>
</organism>
<dbReference type="PANTHER" id="PTHR30231">
    <property type="entry name" value="DNA POLYMERASE III SUBUNIT EPSILON"/>
    <property type="match status" value="1"/>
</dbReference>
<dbReference type="InterPro" id="IPR013520">
    <property type="entry name" value="Ribonucl_H"/>
</dbReference>
<proteinExistence type="predicted"/>
<accession>A0AA42CXQ4</accession>
<keyword evidence="2" id="KW-0378">Hydrolase</keyword>
<comment type="caution">
    <text evidence="5">The sequence shown here is derived from an EMBL/GenBank/DDBJ whole genome shotgun (WGS) entry which is preliminary data.</text>
</comment>
<dbReference type="GO" id="GO:0003676">
    <property type="term" value="F:nucleic acid binding"/>
    <property type="evidence" value="ECO:0007669"/>
    <property type="project" value="InterPro"/>
</dbReference>
<dbReference type="Pfam" id="PF00929">
    <property type="entry name" value="RNase_T"/>
    <property type="match status" value="1"/>
</dbReference>
<keyword evidence="1" id="KW-0540">Nuclease</keyword>
<evidence type="ECO:0000256" key="3">
    <source>
        <dbReference type="ARBA" id="ARBA00022839"/>
    </source>
</evidence>
<reference evidence="5" key="1">
    <citation type="submission" date="2022-11" db="EMBL/GenBank/DDBJ databases">
        <title>Larsenimonas rhizosphaerae sp. nov., isolated from a tidal mudflat.</title>
        <authorList>
            <person name="Lee S.D."/>
            <person name="Kim I.S."/>
        </authorList>
    </citation>
    <scope>NUCLEOTIDE SEQUENCE</scope>
    <source>
        <strain evidence="5">GH2-1</strain>
    </source>
</reference>
<dbReference type="GO" id="GO:0006259">
    <property type="term" value="P:DNA metabolic process"/>
    <property type="evidence" value="ECO:0007669"/>
    <property type="project" value="UniProtKB-ARBA"/>
</dbReference>
<gene>
    <name evidence="5" type="ORF">OQ287_07775</name>
</gene>
<dbReference type="Gene3D" id="3.30.420.10">
    <property type="entry name" value="Ribonuclease H-like superfamily/Ribonuclease H"/>
    <property type="match status" value="1"/>
</dbReference>
<keyword evidence="6" id="KW-1185">Reference proteome</keyword>
<dbReference type="GO" id="GO:0005829">
    <property type="term" value="C:cytosol"/>
    <property type="evidence" value="ECO:0007669"/>
    <property type="project" value="TreeGrafter"/>
</dbReference>
<keyword evidence="3 5" id="KW-0269">Exonuclease</keyword>
<protein>
    <submittedName>
        <fullName evidence="5">3'-5' exonuclease</fullName>
    </submittedName>
</protein>
<name>A0AA42CXQ4_9GAMM</name>